<comment type="caution">
    <text evidence="2">The sequence shown here is derived from an EMBL/GenBank/DDBJ whole genome shotgun (WGS) entry which is preliminary data.</text>
</comment>
<evidence type="ECO:0000313" key="3">
    <source>
        <dbReference type="Proteomes" id="UP001501074"/>
    </source>
</evidence>
<sequence>MRPSQVAASKIASTSKLHRLEHGEVSVRLETVWALCDLYKASPEVKSRLSAMSLNTDKNGWWEGFSDLIVNPHFGTYVELESIADGLCAWEEQFVHGLFQVPEYTAAIFDAHSQATGLQQDRNRQVAFRRERQKNVFNRANAMRMSIVLGAGALLQQVGGARALDAQRKHLLTVAERPGVDILVLPWTAPAHALMGSSLSLLHFDAEDIPDVAYVEALFGGRYEEAAATVSLQRKKYDHLLSLAVPIEEYLR</sequence>
<dbReference type="InterPro" id="IPR043917">
    <property type="entry name" value="DUF5753"/>
</dbReference>
<reference evidence="3" key="1">
    <citation type="journal article" date="2019" name="Int. J. Syst. Evol. Microbiol.">
        <title>The Global Catalogue of Microorganisms (GCM) 10K type strain sequencing project: providing services to taxonomists for standard genome sequencing and annotation.</title>
        <authorList>
            <consortium name="The Broad Institute Genomics Platform"/>
            <consortium name="The Broad Institute Genome Sequencing Center for Infectious Disease"/>
            <person name="Wu L."/>
            <person name="Ma J."/>
        </authorList>
    </citation>
    <scope>NUCLEOTIDE SEQUENCE [LARGE SCALE GENOMIC DNA]</scope>
    <source>
        <strain evidence="3">JCM 16902</strain>
    </source>
</reference>
<feature type="domain" description="DUF5753" evidence="1">
    <location>
        <begin position="75"/>
        <end position="248"/>
    </location>
</feature>
<gene>
    <name evidence="2" type="ORF">GCM10022223_69210</name>
</gene>
<organism evidence="2 3">
    <name type="scientific">Kineosporia mesophila</name>
    <dbReference type="NCBI Taxonomy" id="566012"/>
    <lineage>
        <taxon>Bacteria</taxon>
        <taxon>Bacillati</taxon>
        <taxon>Actinomycetota</taxon>
        <taxon>Actinomycetes</taxon>
        <taxon>Kineosporiales</taxon>
        <taxon>Kineosporiaceae</taxon>
        <taxon>Kineosporia</taxon>
    </lineage>
</organism>
<name>A0ABP7AUG5_9ACTN</name>
<dbReference type="Proteomes" id="UP001501074">
    <property type="component" value="Unassembled WGS sequence"/>
</dbReference>
<proteinExistence type="predicted"/>
<evidence type="ECO:0000259" key="1">
    <source>
        <dbReference type="Pfam" id="PF19054"/>
    </source>
</evidence>
<dbReference type="EMBL" id="BAAAZO010000014">
    <property type="protein sequence ID" value="GAA3640165.1"/>
    <property type="molecule type" value="Genomic_DNA"/>
</dbReference>
<accession>A0ABP7AUG5</accession>
<dbReference type="Pfam" id="PF19054">
    <property type="entry name" value="DUF5753"/>
    <property type="match status" value="1"/>
</dbReference>
<protein>
    <submittedName>
        <fullName evidence="2">Helix-turn-helix transcriptional regulator</fullName>
    </submittedName>
</protein>
<keyword evidence="3" id="KW-1185">Reference proteome</keyword>
<evidence type="ECO:0000313" key="2">
    <source>
        <dbReference type="EMBL" id="GAA3640165.1"/>
    </source>
</evidence>